<evidence type="ECO:0000256" key="2">
    <source>
        <dbReference type="ARBA" id="ARBA00006726"/>
    </source>
</evidence>
<feature type="region of interest" description="Disordered" evidence="6">
    <location>
        <begin position="127"/>
        <end position="195"/>
    </location>
</feature>
<sequence length="195" mass="21026">MSARVVNPFSLTEMRRLREAVVVRPVAFRPDPEARARVARNLWGCASSAESRAFASRELEVQRERASERWGFDFVREVPRAHGPGAGRYQWRPVKVGSVPAAYRMPRLNLDKVLETARATVVVREPAQAAQAARQPEPSATAATADEDESPLVPLASPDTPPSATASASSSSSSTSTSTPPVATRQTTLKGETSS</sequence>
<keyword evidence="4" id="KW-0539">Nucleus</keyword>
<dbReference type="EMBL" id="JAPTSV010000003">
    <property type="protein sequence ID" value="KAJ1529484.1"/>
    <property type="molecule type" value="Genomic_DNA"/>
</dbReference>
<reference evidence="8" key="1">
    <citation type="submission" date="2022-12" db="EMBL/GenBank/DDBJ databases">
        <title>Chromosome-level genome assembly of the bean flower thrips Megalurothrips usitatus.</title>
        <authorList>
            <person name="Ma L."/>
            <person name="Liu Q."/>
            <person name="Li H."/>
            <person name="Cai W."/>
        </authorList>
    </citation>
    <scope>NUCLEOTIDE SEQUENCE</scope>
    <source>
        <strain evidence="8">Cailab_2022a</strain>
    </source>
</reference>
<dbReference type="GO" id="GO:0005634">
    <property type="term" value="C:nucleus"/>
    <property type="evidence" value="ECO:0007669"/>
    <property type="project" value="UniProtKB-SubCell"/>
</dbReference>
<evidence type="ECO:0000313" key="8">
    <source>
        <dbReference type="EMBL" id="KAJ1529484.1"/>
    </source>
</evidence>
<dbReference type="InterPro" id="IPR044898">
    <property type="entry name" value="CDI_dom_sf"/>
</dbReference>
<dbReference type="Gene3D" id="4.10.365.10">
    <property type="entry name" value="p27"/>
    <property type="match status" value="1"/>
</dbReference>
<dbReference type="PANTHER" id="PTHR10265:SF45">
    <property type="entry name" value="DACAPO"/>
    <property type="match status" value="1"/>
</dbReference>
<dbReference type="AlphaFoldDB" id="A0AAV7XTG8"/>
<feature type="compositionally biased region" description="Low complexity" evidence="6">
    <location>
        <begin position="156"/>
        <end position="184"/>
    </location>
</feature>
<dbReference type="InterPro" id="IPR003175">
    <property type="entry name" value="CDI_dom"/>
</dbReference>
<dbReference type="Proteomes" id="UP001075354">
    <property type="component" value="Chromosome 3"/>
</dbReference>
<dbReference type="GO" id="GO:0004861">
    <property type="term" value="F:cyclin-dependent protein serine/threonine kinase inhibitor activity"/>
    <property type="evidence" value="ECO:0007669"/>
    <property type="project" value="InterPro"/>
</dbReference>
<dbReference type="GO" id="GO:0051726">
    <property type="term" value="P:regulation of cell cycle"/>
    <property type="evidence" value="ECO:0007669"/>
    <property type="project" value="InterPro"/>
</dbReference>
<feature type="compositionally biased region" description="Polar residues" evidence="6">
    <location>
        <begin position="185"/>
        <end position="195"/>
    </location>
</feature>
<proteinExistence type="inferred from homology"/>
<keyword evidence="3" id="KW-0649">Protein kinase inhibitor</keyword>
<keyword evidence="9" id="KW-1185">Reference proteome</keyword>
<comment type="caution">
    <text evidence="8">The sequence shown here is derived from an EMBL/GenBank/DDBJ whole genome shotgun (WGS) entry which is preliminary data.</text>
</comment>
<comment type="similarity">
    <text evidence="2">Belongs to the CDI family.</text>
</comment>
<comment type="subcellular location">
    <subcellularLocation>
        <location evidence="1">Nucleus</location>
    </subcellularLocation>
</comment>
<feature type="domain" description="Cyclin-dependent kinase inhibitor" evidence="7">
    <location>
        <begin position="44"/>
        <end position="94"/>
    </location>
</feature>
<accession>A0AAV7XTG8</accession>
<gene>
    <name evidence="8" type="ORF">ONE63_006258</name>
</gene>
<name>A0AAV7XTG8_9NEOP</name>
<dbReference type="PANTHER" id="PTHR10265">
    <property type="entry name" value="CYCLIN-DEPENDENT KINASE INHIBITOR 1"/>
    <property type="match status" value="1"/>
</dbReference>
<evidence type="ECO:0000259" key="7">
    <source>
        <dbReference type="Pfam" id="PF02234"/>
    </source>
</evidence>
<keyword evidence="5" id="KW-0131">Cell cycle</keyword>
<protein>
    <recommendedName>
        <fullName evidence="7">Cyclin-dependent kinase inhibitor domain-containing protein</fullName>
    </recommendedName>
</protein>
<feature type="compositionally biased region" description="Low complexity" evidence="6">
    <location>
        <begin position="127"/>
        <end position="138"/>
    </location>
</feature>
<organism evidence="8 9">
    <name type="scientific">Megalurothrips usitatus</name>
    <name type="common">bean blossom thrips</name>
    <dbReference type="NCBI Taxonomy" id="439358"/>
    <lineage>
        <taxon>Eukaryota</taxon>
        <taxon>Metazoa</taxon>
        <taxon>Ecdysozoa</taxon>
        <taxon>Arthropoda</taxon>
        <taxon>Hexapoda</taxon>
        <taxon>Insecta</taxon>
        <taxon>Pterygota</taxon>
        <taxon>Neoptera</taxon>
        <taxon>Paraneoptera</taxon>
        <taxon>Thysanoptera</taxon>
        <taxon>Terebrantia</taxon>
        <taxon>Thripoidea</taxon>
        <taxon>Thripidae</taxon>
        <taxon>Megalurothrips</taxon>
    </lineage>
</organism>
<evidence type="ECO:0000256" key="5">
    <source>
        <dbReference type="ARBA" id="ARBA00023306"/>
    </source>
</evidence>
<evidence type="ECO:0000256" key="1">
    <source>
        <dbReference type="ARBA" id="ARBA00004123"/>
    </source>
</evidence>
<evidence type="ECO:0000256" key="4">
    <source>
        <dbReference type="ARBA" id="ARBA00023242"/>
    </source>
</evidence>
<evidence type="ECO:0000256" key="3">
    <source>
        <dbReference type="ARBA" id="ARBA00023013"/>
    </source>
</evidence>
<evidence type="ECO:0000313" key="9">
    <source>
        <dbReference type="Proteomes" id="UP001075354"/>
    </source>
</evidence>
<dbReference type="Pfam" id="PF02234">
    <property type="entry name" value="CDI"/>
    <property type="match status" value="1"/>
</dbReference>
<evidence type="ECO:0000256" key="6">
    <source>
        <dbReference type="SAM" id="MobiDB-lite"/>
    </source>
</evidence>